<dbReference type="Gene3D" id="3.30.530.20">
    <property type="match status" value="1"/>
</dbReference>
<evidence type="ECO:0000313" key="2">
    <source>
        <dbReference type="Proteomes" id="UP000602198"/>
    </source>
</evidence>
<keyword evidence="2" id="KW-1185">Reference proteome</keyword>
<dbReference type="InterPro" id="IPR023393">
    <property type="entry name" value="START-like_dom_sf"/>
</dbReference>
<name>A0ABS1M9L1_9NOCA</name>
<evidence type="ECO:0000313" key="1">
    <source>
        <dbReference type="EMBL" id="MBL1077246.1"/>
    </source>
</evidence>
<dbReference type="SUPFAM" id="SSF55961">
    <property type="entry name" value="Bet v1-like"/>
    <property type="match status" value="1"/>
</dbReference>
<organism evidence="1 2">
    <name type="scientific">Nocardia acididurans</name>
    <dbReference type="NCBI Taxonomy" id="2802282"/>
    <lineage>
        <taxon>Bacteria</taxon>
        <taxon>Bacillati</taxon>
        <taxon>Actinomycetota</taxon>
        <taxon>Actinomycetes</taxon>
        <taxon>Mycobacteriales</taxon>
        <taxon>Nocardiaceae</taxon>
        <taxon>Nocardia</taxon>
    </lineage>
</organism>
<reference evidence="1 2" key="1">
    <citation type="submission" date="2021-01" db="EMBL/GenBank/DDBJ databases">
        <title>WGS of actinomycetes isolated from Thailand.</title>
        <authorList>
            <person name="Thawai C."/>
        </authorList>
    </citation>
    <scope>NUCLEOTIDE SEQUENCE [LARGE SCALE GENOMIC DNA]</scope>
    <source>
        <strain evidence="1 2">LPG 2</strain>
    </source>
</reference>
<comment type="caution">
    <text evidence="1">The sequence shown here is derived from an EMBL/GenBank/DDBJ whole genome shotgun (WGS) entry which is preliminary data.</text>
</comment>
<accession>A0ABS1M9L1</accession>
<dbReference type="RefSeq" id="WP_201950046.1">
    <property type="nucleotide sequence ID" value="NZ_JAERRJ010000008.1"/>
</dbReference>
<dbReference type="Proteomes" id="UP000602198">
    <property type="component" value="Unassembled WGS sequence"/>
</dbReference>
<gene>
    <name evidence="1" type="ORF">JK358_22865</name>
</gene>
<proteinExistence type="predicted"/>
<dbReference type="EMBL" id="JAERRJ010000008">
    <property type="protein sequence ID" value="MBL1077246.1"/>
    <property type="molecule type" value="Genomic_DNA"/>
</dbReference>
<sequence>MSETGDEQPILEDRIEIDAPIDRVWALVEDVRRMPNWSPQVLSTRFRKGYHEIAVGTQFTNLNSESGREWTTHGEIVRHTAQRELAFRIEENWVVWTFQLERTEPGGTLLTQRRDTPDGISPLSKNLTETYLGGYEAFTATLRAGMRQTLEGIKAEAEL</sequence>
<dbReference type="Pfam" id="PF10604">
    <property type="entry name" value="Polyketide_cyc2"/>
    <property type="match status" value="1"/>
</dbReference>
<protein>
    <submittedName>
        <fullName evidence="1">SRPBCC family protein</fullName>
    </submittedName>
</protein>
<dbReference type="CDD" id="cd07812">
    <property type="entry name" value="SRPBCC"/>
    <property type="match status" value="1"/>
</dbReference>
<dbReference type="InterPro" id="IPR019587">
    <property type="entry name" value="Polyketide_cyclase/dehydratase"/>
</dbReference>